<evidence type="ECO:0000256" key="3">
    <source>
        <dbReference type="ARBA" id="ARBA00001946"/>
    </source>
</evidence>
<dbReference type="Pfam" id="PF02152">
    <property type="entry name" value="FolB"/>
    <property type="match status" value="2"/>
</dbReference>
<dbReference type="InterPro" id="IPR000489">
    <property type="entry name" value="Pterin-binding_dom"/>
</dbReference>
<comment type="pathway">
    <text evidence="5">Cofactor biosynthesis; tetrahydrofolate biosynthesis; 2-amino-4-hydroxy-6-hydroxymethyl-7,8-dihydropteridine diphosphate from 7,8-dihydroneopterin triphosphate: step 4/4.</text>
</comment>
<keyword evidence="11 16" id="KW-0418">Kinase</keyword>
<comment type="function">
    <text evidence="16">Catalyzes three sequential steps of tetrahydrofolate biosynthesis.</text>
</comment>
<dbReference type="SUPFAM" id="SSF55620">
    <property type="entry name" value="Tetrahydrobiopterin biosynthesis enzymes-like"/>
    <property type="match status" value="2"/>
</dbReference>
<dbReference type="PIRSF" id="PIRSF000741">
    <property type="entry name" value="Folic_acid_synth"/>
    <property type="match status" value="1"/>
</dbReference>
<dbReference type="InterPro" id="IPR011005">
    <property type="entry name" value="Dihydropteroate_synth-like_sf"/>
</dbReference>
<evidence type="ECO:0000256" key="12">
    <source>
        <dbReference type="ARBA" id="ARBA00022840"/>
    </source>
</evidence>
<name>A0ABR4NYD1_9SACH</name>
<keyword evidence="12 16" id="KW-0067">ATP-binding</keyword>
<dbReference type="CDD" id="cd00739">
    <property type="entry name" value="DHPS"/>
    <property type="match status" value="1"/>
</dbReference>
<dbReference type="EMBL" id="JBEVYD010000004">
    <property type="protein sequence ID" value="KAL3233894.1"/>
    <property type="molecule type" value="Genomic_DNA"/>
</dbReference>
<keyword evidence="13 16" id="KW-0460">Magnesium</keyword>
<comment type="similarity">
    <text evidence="7 16">In the C-terminal section; belongs to the DHPS family.</text>
</comment>
<keyword evidence="9 16" id="KW-0479">Metal-binding</keyword>
<evidence type="ECO:0000256" key="4">
    <source>
        <dbReference type="ARBA" id="ARBA00004763"/>
    </source>
</evidence>
<evidence type="ECO:0000256" key="1">
    <source>
        <dbReference type="ARBA" id="ARBA00000012"/>
    </source>
</evidence>
<organism evidence="18 19">
    <name type="scientific">Nakaseomyces bracarensis</name>
    <dbReference type="NCBI Taxonomy" id="273131"/>
    <lineage>
        <taxon>Eukaryota</taxon>
        <taxon>Fungi</taxon>
        <taxon>Dikarya</taxon>
        <taxon>Ascomycota</taxon>
        <taxon>Saccharomycotina</taxon>
        <taxon>Saccharomycetes</taxon>
        <taxon>Saccharomycetales</taxon>
        <taxon>Saccharomycetaceae</taxon>
        <taxon>Nakaseomyces</taxon>
    </lineage>
</organism>
<feature type="domain" description="Pterin-binding" evidence="17">
    <location>
        <begin position="495"/>
        <end position="792"/>
    </location>
</feature>
<comment type="caution">
    <text evidence="18">The sequence shown here is derived from an EMBL/GenBank/DDBJ whole genome shotgun (WGS) entry which is preliminary data.</text>
</comment>
<dbReference type="Pfam" id="PF00809">
    <property type="entry name" value="Pterin_bind"/>
    <property type="match status" value="1"/>
</dbReference>
<evidence type="ECO:0000256" key="14">
    <source>
        <dbReference type="ARBA" id="ARBA00022909"/>
    </source>
</evidence>
<protein>
    <recommendedName>
        <fullName evidence="16">Folic acid synthesis protein fol1</fullName>
    </recommendedName>
</protein>
<dbReference type="PROSITE" id="PS50972">
    <property type="entry name" value="PTERIN_BINDING"/>
    <property type="match status" value="1"/>
</dbReference>
<keyword evidence="15" id="KW-0511">Multifunctional enzyme</keyword>
<reference evidence="18 19" key="1">
    <citation type="submission" date="2024-05" db="EMBL/GenBank/DDBJ databases">
        <title>Long read based assembly of the Candida bracarensis genome reveals expanded adhesin content.</title>
        <authorList>
            <person name="Marcet-Houben M."/>
            <person name="Ksiezopolska E."/>
            <person name="Gabaldon T."/>
        </authorList>
    </citation>
    <scope>NUCLEOTIDE SEQUENCE [LARGE SCALE GENOMIC DNA]</scope>
    <source>
        <strain evidence="18 19">CBM6</strain>
    </source>
</reference>
<gene>
    <name evidence="18" type="ORF">RNJ44_03934</name>
</gene>
<dbReference type="Gene3D" id="3.30.1130.10">
    <property type="match status" value="2"/>
</dbReference>
<evidence type="ECO:0000256" key="7">
    <source>
        <dbReference type="ARBA" id="ARBA00009951"/>
    </source>
</evidence>
<evidence type="ECO:0000259" key="17">
    <source>
        <dbReference type="PROSITE" id="PS50972"/>
    </source>
</evidence>
<dbReference type="NCBIfam" id="TIGR01498">
    <property type="entry name" value="folK"/>
    <property type="match status" value="1"/>
</dbReference>
<dbReference type="InterPro" id="IPR006390">
    <property type="entry name" value="DHP_synth_dom"/>
</dbReference>
<comment type="cofactor">
    <cofactor evidence="3 16">
        <name>Mg(2+)</name>
        <dbReference type="ChEBI" id="CHEBI:18420"/>
    </cofactor>
</comment>
<dbReference type="SUPFAM" id="SSF51717">
    <property type="entry name" value="Dihydropteroate synthetase-like"/>
    <property type="match status" value="1"/>
</dbReference>
<evidence type="ECO:0000256" key="11">
    <source>
        <dbReference type="ARBA" id="ARBA00022777"/>
    </source>
</evidence>
<dbReference type="Gene3D" id="3.30.70.560">
    <property type="entry name" value="7,8-Dihydro-6-hydroxymethylpterin-pyrophosphokinase HPPK"/>
    <property type="match status" value="1"/>
</dbReference>
<keyword evidence="14 16" id="KW-0289">Folate biosynthesis</keyword>
<evidence type="ECO:0000256" key="6">
    <source>
        <dbReference type="ARBA" id="ARBA00009640"/>
    </source>
</evidence>
<keyword evidence="10 16" id="KW-0547">Nucleotide-binding</keyword>
<dbReference type="PANTHER" id="PTHR20941">
    <property type="entry name" value="FOLATE SYNTHESIS PROTEINS"/>
    <property type="match status" value="1"/>
</dbReference>
<comment type="catalytic activity">
    <reaction evidence="1">
        <text>(7,8-dihydropterin-6-yl)methyl diphosphate + 4-aminobenzoate = 7,8-dihydropteroate + diphosphate</text>
        <dbReference type="Rhea" id="RHEA:19949"/>
        <dbReference type="ChEBI" id="CHEBI:17836"/>
        <dbReference type="ChEBI" id="CHEBI:17839"/>
        <dbReference type="ChEBI" id="CHEBI:33019"/>
        <dbReference type="ChEBI" id="CHEBI:72950"/>
        <dbReference type="EC" id="2.5.1.15"/>
    </reaction>
</comment>
<evidence type="ECO:0000256" key="5">
    <source>
        <dbReference type="ARBA" id="ARBA00005051"/>
    </source>
</evidence>
<evidence type="ECO:0000256" key="16">
    <source>
        <dbReference type="PIRNR" id="PIRNR000741"/>
    </source>
</evidence>
<evidence type="ECO:0000313" key="18">
    <source>
        <dbReference type="EMBL" id="KAL3233894.1"/>
    </source>
</evidence>
<sequence length="803" mass="90977">MHLKTNRDHVHVVKLEALAKIGPDRWGQPIAQRCSVSLDMGTDFSKSSETDDLQYSLNYAVISRDITKYMSKVTQRWNSVGMMTRSVAQFAMDSWIGIESLRLDVTVPTAHIRTENVSCVVHRSRTATPVEPYDYIRIRDLKMLTIIGVFTFERLQRQFVTLDIDIPWPRETDTHIQVNRVIDNVVHYVEHSNFKTVEALVEGCCSVIAHDSYFGHEYKDLPIKVKVIKLNAITDTEGVGVSCIRTPRELLLSKSSVGSESQKIPNNSEADVFNLPISNDAQISKGSWNTAYLAFGSNIEPRVQNVELALDLLKNTPGVELQTVSSYFESEPMYFKDQSPFLNGCVQIKTQLAPHELLDLCKEIEYKKLHRVKHFDNGPRTIDLDIIFYLNSDDEHVLVNDASLIVPHAKMLERTFVLEPICELVSPEFIHPISTEPVFNHLENLYDNENPEDLLWKLVPIPSKRGEQERFMKFKSAKIYDEILGTHRKKTLSPSLVMGIANMTPDSFSDGSESYLNVEEKLKQIKEMVNNALQLHEQVIIDIGGCSTRPNSVQVSEDEELARVIPLIRSINEDKDLPLDKVIISVDTYRGKVAEEAIKAGADMINDISGGSFDKSLFEVISRYPSVPYVLSHIRGDISNMTKMTKYSEVEGDHFIHGRRNLSENTVLLRNVGKELSERYLIAIEKGIRRSQIIIDPGIGFAKNAKQNLKLIRQTALLKDYSYIESNAKVVNFRNLPILLGASRKKFIGTITQEENPENRDFTTGSLMSSCVGFGADILRVHNVRECSKSIKLANELYRNDSL</sequence>
<evidence type="ECO:0000256" key="15">
    <source>
        <dbReference type="ARBA" id="ARBA00023268"/>
    </source>
</evidence>
<comment type="pathway">
    <text evidence="4">Cofactor biosynthesis; tetrahydrofolate biosynthesis; 7,8-dihydrofolate from 2-amino-4-hydroxy-6-hydroxymethyl-7,8-dihydropteridine diphosphate and 4-aminobenzoate: step 1/2.</text>
</comment>
<dbReference type="Proteomes" id="UP001623330">
    <property type="component" value="Unassembled WGS sequence"/>
</dbReference>
<keyword evidence="16" id="KW-0456">Lyase</keyword>
<evidence type="ECO:0000256" key="2">
    <source>
        <dbReference type="ARBA" id="ARBA00000198"/>
    </source>
</evidence>
<evidence type="ECO:0000256" key="10">
    <source>
        <dbReference type="ARBA" id="ARBA00022741"/>
    </source>
</evidence>
<dbReference type="Pfam" id="PF01288">
    <property type="entry name" value="HPPK"/>
    <property type="match status" value="1"/>
</dbReference>
<comment type="similarity">
    <text evidence="6 16">In the N-terminal section; belongs to the DHNA family.</text>
</comment>
<evidence type="ECO:0000256" key="13">
    <source>
        <dbReference type="ARBA" id="ARBA00022842"/>
    </source>
</evidence>
<keyword evidence="8 16" id="KW-0808">Transferase</keyword>
<dbReference type="InterPro" id="IPR016261">
    <property type="entry name" value="Folic_acid_synth"/>
</dbReference>
<keyword evidence="19" id="KW-1185">Reference proteome</keyword>
<dbReference type="PANTHER" id="PTHR20941:SF1">
    <property type="entry name" value="FOLIC ACID SYNTHESIS PROTEIN FOL1"/>
    <property type="match status" value="1"/>
</dbReference>
<dbReference type="InterPro" id="IPR035907">
    <property type="entry name" value="Hppk_sf"/>
</dbReference>
<comment type="catalytic activity">
    <reaction evidence="2">
        <text>6-hydroxymethyl-7,8-dihydropterin + ATP = (7,8-dihydropterin-6-yl)methyl diphosphate + AMP + H(+)</text>
        <dbReference type="Rhea" id="RHEA:11412"/>
        <dbReference type="ChEBI" id="CHEBI:15378"/>
        <dbReference type="ChEBI" id="CHEBI:30616"/>
        <dbReference type="ChEBI" id="CHEBI:44841"/>
        <dbReference type="ChEBI" id="CHEBI:72950"/>
        <dbReference type="ChEBI" id="CHEBI:456215"/>
        <dbReference type="EC" id="2.7.6.3"/>
    </reaction>
</comment>
<dbReference type="CDD" id="cd00483">
    <property type="entry name" value="HPPK"/>
    <property type="match status" value="1"/>
</dbReference>
<dbReference type="InterPro" id="IPR043133">
    <property type="entry name" value="GTP-CH-I_C/QueF"/>
</dbReference>
<evidence type="ECO:0000256" key="8">
    <source>
        <dbReference type="ARBA" id="ARBA00022679"/>
    </source>
</evidence>
<dbReference type="Gene3D" id="3.20.20.20">
    <property type="entry name" value="Dihydropteroate synthase-like"/>
    <property type="match status" value="1"/>
</dbReference>
<proteinExistence type="inferred from homology"/>
<dbReference type="InterPro" id="IPR006157">
    <property type="entry name" value="FolB_dom"/>
</dbReference>
<dbReference type="InterPro" id="IPR000550">
    <property type="entry name" value="Hppk"/>
</dbReference>
<accession>A0ABR4NYD1</accession>
<dbReference type="InterPro" id="IPR045031">
    <property type="entry name" value="DHP_synth-like"/>
</dbReference>
<dbReference type="SMART" id="SM00905">
    <property type="entry name" value="FolB"/>
    <property type="match status" value="2"/>
</dbReference>
<dbReference type="SUPFAM" id="SSF55083">
    <property type="entry name" value="6-hydroxymethyl-7,8-dihydropterin pyrophosphokinase, HPPK"/>
    <property type="match status" value="1"/>
</dbReference>
<dbReference type="PROSITE" id="PS00794">
    <property type="entry name" value="HPPK"/>
    <property type="match status" value="1"/>
</dbReference>
<dbReference type="NCBIfam" id="TIGR00526">
    <property type="entry name" value="folB_dom"/>
    <property type="match status" value="2"/>
</dbReference>
<dbReference type="NCBIfam" id="TIGR01496">
    <property type="entry name" value="DHPS"/>
    <property type="match status" value="1"/>
</dbReference>
<evidence type="ECO:0000313" key="19">
    <source>
        <dbReference type="Proteomes" id="UP001623330"/>
    </source>
</evidence>
<evidence type="ECO:0000256" key="9">
    <source>
        <dbReference type="ARBA" id="ARBA00022723"/>
    </source>
</evidence>
<comment type="similarity">
    <text evidence="16">In the central section; belongs to the HPPK family.</text>
</comment>